<sequence>MVMNGEHGGRCRRHVATTTALVVAVLGTVSCGGAGDTPGSMGGVTPAPSVVTTNSTATPGLDGPRFVKATATPVPGTKEDALFLEAKKVYETYLDEIYKLEVEGVGDSLSPELKEILSEDGADATFKAYMEAEKRGHRALPLDRPFRDVKISRVAGENDFDITILGCADFSDWRFKDSKDDKVISGRIRRDKLSMDDEGHGLIVTDAESGEVDSCHA</sequence>
<dbReference type="AlphaFoldDB" id="A0A3E2DEC5"/>
<protein>
    <submittedName>
        <fullName evidence="1">Uncharacterized protein</fullName>
    </submittedName>
</protein>
<organism evidence="1 2">
    <name type="scientific">Cutibacterium avidum</name>
    <dbReference type="NCBI Taxonomy" id="33010"/>
    <lineage>
        <taxon>Bacteria</taxon>
        <taxon>Bacillati</taxon>
        <taxon>Actinomycetota</taxon>
        <taxon>Actinomycetes</taxon>
        <taxon>Propionibacteriales</taxon>
        <taxon>Propionibacteriaceae</taxon>
        <taxon>Cutibacterium</taxon>
    </lineage>
</organism>
<comment type="caution">
    <text evidence="1">The sequence shown here is derived from an EMBL/GenBank/DDBJ whole genome shotgun (WGS) entry which is preliminary data.</text>
</comment>
<proteinExistence type="predicted"/>
<reference evidence="1 2" key="1">
    <citation type="submission" date="2017-07" db="EMBL/GenBank/DDBJ databases">
        <authorList>
            <person name="Sun Z.S."/>
            <person name="Albrecht U."/>
            <person name="Echele G."/>
            <person name="Lee C.C."/>
        </authorList>
    </citation>
    <scope>NUCLEOTIDE SEQUENCE [LARGE SCALE GENOMIC DNA]</scope>
    <source>
        <strain evidence="1 2">P16-029</strain>
    </source>
</reference>
<dbReference type="EMBL" id="NOWI01000007">
    <property type="protein sequence ID" value="RFT43736.1"/>
    <property type="molecule type" value="Genomic_DNA"/>
</dbReference>
<dbReference type="RefSeq" id="WP_117189536.1">
    <property type="nucleotide sequence ID" value="NZ_JASORL010000032.1"/>
</dbReference>
<evidence type="ECO:0000313" key="2">
    <source>
        <dbReference type="Proteomes" id="UP000259211"/>
    </source>
</evidence>
<name>A0A3E2DEC5_9ACTN</name>
<evidence type="ECO:0000313" key="1">
    <source>
        <dbReference type="EMBL" id="RFT43736.1"/>
    </source>
</evidence>
<dbReference type="Proteomes" id="UP000259211">
    <property type="component" value="Unassembled WGS sequence"/>
</dbReference>
<gene>
    <name evidence="1" type="ORF">CHT91_08770</name>
</gene>
<accession>A0A3E2DEC5</accession>